<evidence type="ECO:0000256" key="6">
    <source>
        <dbReference type="ARBA" id="ARBA00022801"/>
    </source>
</evidence>
<dbReference type="Pfam" id="PF21010">
    <property type="entry name" value="HA2_C"/>
    <property type="match status" value="1"/>
</dbReference>
<dbReference type="InterPro" id="IPR016135">
    <property type="entry name" value="UBQ-conjugating_enzyme/RWD"/>
</dbReference>
<accession>A0A6A4UVR4</accession>
<dbReference type="InterPro" id="IPR015940">
    <property type="entry name" value="UBA"/>
</dbReference>
<dbReference type="Pfam" id="PF07717">
    <property type="entry name" value="OB_NTP_bind"/>
    <property type="match status" value="1"/>
</dbReference>
<dbReference type="Pfam" id="PF00271">
    <property type="entry name" value="Helicase_C"/>
    <property type="match status" value="1"/>
</dbReference>
<dbReference type="GO" id="GO:0005524">
    <property type="term" value="F:ATP binding"/>
    <property type="evidence" value="ECO:0007669"/>
    <property type="project" value="UniProtKB-KW"/>
</dbReference>
<evidence type="ECO:0000256" key="16">
    <source>
        <dbReference type="SAM" id="MobiDB-lite"/>
    </source>
</evidence>
<feature type="domain" description="C3H1-type" evidence="18">
    <location>
        <begin position="137"/>
        <end position="164"/>
    </location>
</feature>
<dbReference type="InterPro" id="IPR011545">
    <property type="entry name" value="DEAD/DEAH_box_helicase_dom"/>
</dbReference>
<dbReference type="PROSITE" id="PS51194">
    <property type="entry name" value="HELICASE_CTER"/>
    <property type="match status" value="1"/>
</dbReference>
<feature type="region of interest" description="Disordered" evidence="16">
    <location>
        <begin position="281"/>
        <end position="310"/>
    </location>
</feature>
<evidence type="ECO:0000256" key="13">
    <source>
        <dbReference type="ARBA" id="ARBA00071682"/>
    </source>
</evidence>
<feature type="domain" description="RWD" evidence="19">
    <location>
        <begin position="91"/>
        <end position="252"/>
    </location>
</feature>
<dbReference type="InterPro" id="IPR006575">
    <property type="entry name" value="RWD_dom"/>
</dbReference>
<keyword evidence="6" id="KW-0378">Hydrolase</keyword>
<dbReference type="Gene3D" id="3.40.50.300">
    <property type="entry name" value="P-loop containing nucleotide triphosphate hydrolases"/>
    <property type="match status" value="2"/>
</dbReference>
<comment type="caution">
    <text evidence="22">The sequence shown here is derived from an EMBL/GenBank/DDBJ whole genome shotgun (WGS) entry which is preliminary data.</text>
</comment>
<evidence type="ECO:0000256" key="11">
    <source>
        <dbReference type="ARBA" id="ARBA00047984"/>
    </source>
</evidence>
<dbReference type="SMART" id="SM00490">
    <property type="entry name" value="HELICc"/>
    <property type="match status" value="1"/>
</dbReference>
<dbReference type="InterPro" id="IPR009060">
    <property type="entry name" value="UBA-like_sf"/>
</dbReference>
<dbReference type="OrthoDB" id="5600252at2759"/>
<keyword evidence="10" id="KW-0175">Coiled coil</keyword>
<dbReference type="Gene3D" id="1.10.8.10">
    <property type="entry name" value="DNA helicase RuvA subunit, C-terminal domain"/>
    <property type="match status" value="1"/>
</dbReference>
<evidence type="ECO:0000259" key="21">
    <source>
        <dbReference type="PROSITE" id="PS51194"/>
    </source>
</evidence>
<dbReference type="SUPFAM" id="SSF46934">
    <property type="entry name" value="UBA-like"/>
    <property type="match status" value="1"/>
</dbReference>
<keyword evidence="23" id="KW-1185">Reference proteome</keyword>
<dbReference type="FunFam" id="3.40.50.300:FF:000325">
    <property type="entry name" value="ATP-dependent RNA helicase DHX29"/>
    <property type="match status" value="1"/>
</dbReference>
<organism evidence="22 23">
    <name type="scientific">Amphibalanus amphitrite</name>
    <name type="common">Striped barnacle</name>
    <name type="synonym">Balanus amphitrite</name>
    <dbReference type="NCBI Taxonomy" id="1232801"/>
    <lineage>
        <taxon>Eukaryota</taxon>
        <taxon>Metazoa</taxon>
        <taxon>Ecdysozoa</taxon>
        <taxon>Arthropoda</taxon>
        <taxon>Crustacea</taxon>
        <taxon>Multicrustacea</taxon>
        <taxon>Cirripedia</taxon>
        <taxon>Thoracica</taxon>
        <taxon>Thoracicalcarea</taxon>
        <taxon>Balanomorpha</taxon>
        <taxon>Balanoidea</taxon>
        <taxon>Balanidae</taxon>
        <taxon>Amphibalaninae</taxon>
        <taxon>Amphibalanus</taxon>
    </lineage>
</organism>
<evidence type="ECO:0000256" key="8">
    <source>
        <dbReference type="ARBA" id="ARBA00022833"/>
    </source>
</evidence>
<dbReference type="Pfam" id="PF00270">
    <property type="entry name" value="DEAD"/>
    <property type="match status" value="1"/>
</dbReference>
<dbReference type="PANTHER" id="PTHR18934:SF145">
    <property type="entry name" value="ATP-DEPENDENT RNA HELICASE DHX57-RELATED"/>
    <property type="match status" value="1"/>
</dbReference>
<dbReference type="InterPro" id="IPR007502">
    <property type="entry name" value="Helicase-assoc_dom"/>
</dbReference>
<dbReference type="GO" id="GO:0008270">
    <property type="term" value="F:zinc ion binding"/>
    <property type="evidence" value="ECO:0007669"/>
    <property type="project" value="UniProtKB-KW"/>
</dbReference>
<dbReference type="GO" id="GO:0003723">
    <property type="term" value="F:RNA binding"/>
    <property type="evidence" value="ECO:0007669"/>
    <property type="project" value="TreeGrafter"/>
</dbReference>
<dbReference type="PROSITE" id="PS50030">
    <property type="entry name" value="UBA"/>
    <property type="match status" value="1"/>
</dbReference>
<dbReference type="PROSITE" id="PS50103">
    <property type="entry name" value="ZF_C3H1"/>
    <property type="match status" value="1"/>
</dbReference>
<dbReference type="Pfam" id="PF04408">
    <property type="entry name" value="WHD_HA2"/>
    <property type="match status" value="1"/>
</dbReference>
<comment type="function">
    <text evidence="12">Probable ATP-binding RNA helicase.</text>
</comment>
<dbReference type="InterPro" id="IPR000571">
    <property type="entry name" value="Znf_CCCH"/>
</dbReference>
<evidence type="ECO:0000256" key="9">
    <source>
        <dbReference type="ARBA" id="ARBA00022840"/>
    </source>
</evidence>
<keyword evidence="9" id="KW-0067">ATP-binding</keyword>
<keyword evidence="7 22" id="KW-0347">Helicase</keyword>
<dbReference type="GO" id="GO:0003724">
    <property type="term" value="F:RNA helicase activity"/>
    <property type="evidence" value="ECO:0007669"/>
    <property type="project" value="UniProtKB-EC"/>
</dbReference>
<evidence type="ECO:0000256" key="12">
    <source>
        <dbReference type="ARBA" id="ARBA00057709"/>
    </source>
</evidence>
<evidence type="ECO:0000313" key="22">
    <source>
        <dbReference type="EMBL" id="KAF0286786.1"/>
    </source>
</evidence>
<evidence type="ECO:0000256" key="4">
    <source>
        <dbReference type="ARBA" id="ARBA00022741"/>
    </source>
</evidence>
<feature type="domain" description="Helicase C-terminal" evidence="21">
    <location>
        <begin position="614"/>
        <end position="795"/>
    </location>
</feature>
<dbReference type="Pfam" id="PF05773">
    <property type="entry name" value="RWD"/>
    <property type="match status" value="1"/>
</dbReference>
<keyword evidence="4" id="KW-0547">Nucleotide-binding</keyword>
<dbReference type="Pfam" id="PF00642">
    <property type="entry name" value="zf-CCCH"/>
    <property type="match status" value="1"/>
</dbReference>
<dbReference type="Gene3D" id="1.20.120.1080">
    <property type="match status" value="1"/>
</dbReference>
<feature type="domain" description="Helicase ATP-binding" evidence="20">
    <location>
        <begin position="346"/>
        <end position="513"/>
    </location>
</feature>
<dbReference type="FunFam" id="3.40.50.300:FF:000284">
    <property type="entry name" value="probable ATP-dependent RNA helicase YTHDC2"/>
    <property type="match status" value="1"/>
</dbReference>
<dbReference type="CDD" id="cd18791">
    <property type="entry name" value="SF2_C_RHA"/>
    <property type="match status" value="1"/>
</dbReference>
<dbReference type="SMART" id="SM00356">
    <property type="entry name" value="ZnF_C3H1"/>
    <property type="match status" value="1"/>
</dbReference>
<dbReference type="InterPro" id="IPR027417">
    <property type="entry name" value="P-loop_NTPase"/>
</dbReference>
<evidence type="ECO:0000259" key="18">
    <source>
        <dbReference type="PROSITE" id="PS50103"/>
    </source>
</evidence>
<comment type="catalytic activity">
    <reaction evidence="11">
        <text>ATP + H2O = ADP + phosphate + H(+)</text>
        <dbReference type="Rhea" id="RHEA:13065"/>
        <dbReference type="ChEBI" id="CHEBI:15377"/>
        <dbReference type="ChEBI" id="CHEBI:15378"/>
        <dbReference type="ChEBI" id="CHEBI:30616"/>
        <dbReference type="ChEBI" id="CHEBI:43474"/>
        <dbReference type="ChEBI" id="CHEBI:456216"/>
        <dbReference type="EC" id="3.6.4.13"/>
    </reaction>
</comment>
<dbReference type="SUPFAM" id="SSF52540">
    <property type="entry name" value="P-loop containing nucleoside triphosphate hydrolases"/>
    <property type="match status" value="1"/>
</dbReference>
<dbReference type="AlphaFoldDB" id="A0A6A4UVR4"/>
<dbReference type="FunFam" id="1.20.120.1080:FF:000002">
    <property type="entry name" value="Putative ATP-dependent RNA helicase DHX36"/>
    <property type="match status" value="1"/>
</dbReference>
<dbReference type="PROSITE" id="PS51192">
    <property type="entry name" value="HELICASE_ATP_BIND_1"/>
    <property type="match status" value="1"/>
</dbReference>
<dbReference type="SUPFAM" id="SSF54495">
    <property type="entry name" value="UBC-like"/>
    <property type="match status" value="1"/>
</dbReference>
<gene>
    <name evidence="22" type="primary">DHX57_1</name>
    <name evidence="22" type="ORF">FJT64_014722</name>
</gene>
<dbReference type="Gene3D" id="3.10.110.10">
    <property type="entry name" value="Ubiquitin Conjugating Enzyme"/>
    <property type="match status" value="1"/>
</dbReference>
<feature type="domain" description="UBA" evidence="17">
    <location>
        <begin position="21"/>
        <end position="67"/>
    </location>
</feature>
<keyword evidence="8 15" id="KW-0862">Zinc</keyword>
<protein>
    <recommendedName>
        <fullName evidence="13">Putative ATP-dependent RNA helicase DHX57</fullName>
        <ecNumber evidence="2">3.6.4.13</ecNumber>
    </recommendedName>
    <alternativeName>
        <fullName evidence="14">DEAH box protein 57</fullName>
    </alternativeName>
</protein>
<dbReference type="PANTHER" id="PTHR18934">
    <property type="entry name" value="ATP-DEPENDENT RNA HELICASE"/>
    <property type="match status" value="1"/>
</dbReference>
<dbReference type="Pfam" id="PF26026">
    <property type="entry name" value="RNA_hel_CTD"/>
    <property type="match status" value="1"/>
</dbReference>
<evidence type="ECO:0000256" key="5">
    <source>
        <dbReference type="ARBA" id="ARBA00022771"/>
    </source>
</evidence>
<dbReference type="InterPro" id="IPR011709">
    <property type="entry name" value="DEAD-box_helicase_OB_fold"/>
</dbReference>
<evidence type="ECO:0000259" key="19">
    <source>
        <dbReference type="PROSITE" id="PS50908"/>
    </source>
</evidence>
<dbReference type="GO" id="GO:0016787">
    <property type="term" value="F:hydrolase activity"/>
    <property type="evidence" value="ECO:0007669"/>
    <property type="project" value="UniProtKB-KW"/>
</dbReference>
<evidence type="ECO:0000259" key="17">
    <source>
        <dbReference type="PROSITE" id="PS50030"/>
    </source>
</evidence>
<dbReference type="EC" id="3.6.4.13" evidence="2"/>
<evidence type="ECO:0000313" key="23">
    <source>
        <dbReference type="Proteomes" id="UP000440578"/>
    </source>
</evidence>
<dbReference type="EMBL" id="VIIS01002228">
    <property type="protein sequence ID" value="KAF0286786.1"/>
    <property type="molecule type" value="Genomic_DNA"/>
</dbReference>
<keyword evidence="5 15" id="KW-0863">Zinc-finger</keyword>
<dbReference type="InterPro" id="IPR059023">
    <property type="entry name" value="RNA_hel_CTD"/>
</dbReference>
<evidence type="ECO:0000259" key="20">
    <source>
        <dbReference type="PROSITE" id="PS51192"/>
    </source>
</evidence>
<dbReference type="SMART" id="SM00487">
    <property type="entry name" value="DEXDc"/>
    <property type="match status" value="1"/>
</dbReference>
<comment type="similarity">
    <text evidence="1">Belongs to the DEAD box helicase family. DEAH subfamily.</text>
</comment>
<evidence type="ECO:0000256" key="10">
    <source>
        <dbReference type="ARBA" id="ARBA00023054"/>
    </source>
</evidence>
<name>A0A6A4UVR4_AMPAM</name>
<dbReference type="InterPro" id="IPR001650">
    <property type="entry name" value="Helicase_C-like"/>
</dbReference>
<keyword evidence="3 15" id="KW-0479">Metal-binding</keyword>
<reference evidence="22 23" key="1">
    <citation type="submission" date="2019-07" db="EMBL/GenBank/DDBJ databases">
        <title>Draft genome assembly of a fouling barnacle, Amphibalanus amphitrite (Darwin, 1854): The first reference genome for Thecostraca.</title>
        <authorList>
            <person name="Kim W."/>
        </authorList>
    </citation>
    <scope>NUCLEOTIDE SEQUENCE [LARGE SCALE GENOMIC DNA]</scope>
    <source>
        <strain evidence="22">SNU_AA5</strain>
        <tissue evidence="22">Soma without cirri and trophi</tissue>
    </source>
</reference>
<feature type="zinc finger region" description="C3H1-type" evidence="15">
    <location>
        <begin position="137"/>
        <end position="164"/>
    </location>
</feature>
<dbReference type="SMART" id="SM00847">
    <property type="entry name" value="HA2"/>
    <property type="match status" value="1"/>
</dbReference>
<evidence type="ECO:0000256" key="14">
    <source>
        <dbReference type="ARBA" id="ARBA00083389"/>
    </source>
</evidence>
<evidence type="ECO:0000256" key="7">
    <source>
        <dbReference type="ARBA" id="ARBA00022806"/>
    </source>
</evidence>
<dbReference type="InterPro" id="IPR048333">
    <property type="entry name" value="HA2_WH"/>
</dbReference>
<dbReference type="Proteomes" id="UP000440578">
    <property type="component" value="Unassembled WGS sequence"/>
</dbReference>
<evidence type="ECO:0000256" key="3">
    <source>
        <dbReference type="ARBA" id="ARBA00022723"/>
    </source>
</evidence>
<evidence type="ECO:0000256" key="1">
    <source>
        <dbReference type="ARBA" id="ARBA00008792"/>
    </source>
</evidence>
<evidence type="ECO:0000256" key="2">
    <source>
        <dbReference type="ARBA" id="ARBA00012552"/>
    </source>
</evidence>
<sequence>MHDRHLVVEGARLHAPGDVREADPEAEFRQYVMEQLQRYGFHESRCAAALEAEGGQLDAALDRLLSECFRLSLSSPHPPGGDESYLSERHDELTALQAIYADSFEERVPNRLWSVWLDLGFLSKAFGHRTREPSPPPDRRPACRYFARGRCRYGARCRDSHAPPGGRPRTPEHLRRPEEPARFRLELHLPPDSQYPHEPPLLALWCEWPAFPAQVCLQLSAWLTEQARQLTADGLPVVFALISQLEDQEAVLEAARGRYHPHSLPAELAAAAPRLDERVTAAPAAARGSALNGTDQSPGPRSAGRRRRDVDQLRQRFAEKVHDKAYVEFQEARSKFPAWGQRENIVNALKKNQVLIVSGMTGCGKSTQVPQFLLDHWLSADSTSDVSLVCTQPRRISAIGVAERVAQERTEKVGNTVGYQIRLESKMSSWTRLLFCTTGILLRRLEASHTLEGVTHVIVDEVHERSEESDFLLMILRDLLPKRPDLRLILMSATLDAKLFSSYFGGAPVIDIPGKTFPVTQFFLEDAIEFSGFALEENSPHARRERDLLTSDDESGRPVDWRRELDLSGRLEPPPSSRRDETLPVSLLSQRYADYSERTRKALALTDPDKINYDLVESVLAWLADGDHPHPRTGSILVFLPGLAEIMTLHDQLLGHRTLGRRAGRFLLVPLHSSLSSEEQQLVFRKPKPGVRKIVISTNLAETSITIDDCVFVVDCGKMKEKMFDPQRRMESLETVWVSRANADQRKGRAGRVMPGVCFHLYTSYRYRHHIRSQPIPEIKRVPLEQLVLRIKILPLFTGKDVNKVLGRVLESPEAGSISAAVRRLQELGALDHQGQMTPLGYHVAALPVDVRIGKLLLFGAVFRCVDAVTTIAACLSFRSPFVSPFSRRAEADARRRAFAVGNSDQLTMLNGYRGWREATERSSAAGYNFAQENFLQVKTLEMLASMKNQFVELLSSIGFVPAGLTARELTRRARGRADGVLQATDQQLNENNDNSRLVSAVLCAALYPNLVKVLKPETTYTKSEGGALAKDTKHDELKFKTKEDGYVFIHPVSVNAKVNKFESPYLVYNEKVKTSRVFIRECCMVPVYPLLLFAGDGIEVEKHGEEYIVSLDEGWIKLTCPTQTRLWRQIAALLKELRGELDRLLGEKIENPTLDLAACPRGQRVIAAIVTLVTAEH</sequence>
<dbReference type="PROSITE" id="PS50908">
    <property type="entry name" value="RWD"/>
    <property type="match status" value="1"/>
</dbReference>
<dbReference type="InterPro" id="IPR014001">
    <property type="entry name" value="Helicase_ATP-bd"/>
</dbReference>
<proteinExistence type="inferred from homology"/>
<evidence type="ECO:0000256" key="15">
    <source>
        <dbReference type="PROSITE-ProRule" id="PRU00723"/>
    </source>
</evidence>